<dbReference type="InterPro" id="IPR007219">
    <property type="entry name" value="XnlR_reg_dom"/>
</dbReference>
<dbReference type="Pfam" id="PF04082">
    <property type="entry name" value="Fungal_trans"/>
    <property type="match status" value="1"/>
</dbReference>
<dbReference type="EMBL" id="JAPWDS010000003">
    <property type="protein sequence ID" value="KAJ5504134.1"/>
    <property type="molecule type" value="Genomic_DNA"/>
</dbReference>
<gene>
    <name evidence="8" type="ORF">N7463_007008</name>
</gene>
<keyword evidence="9" id="KW-1185">Reference proteome</keyword>
<dbReference type="OrthoDB" id="9993796at2759"/>
<keyword evidence="5" id="KW-0539">Nucleus</keyword>
<dbReference type="GO" id="GO:0005634">
    <property type="term" value="C:nucleus"/>
    <property type="evidence" value="ECO:0007669"/>
    <property type="project" value="UniProtKB-SubCell"/>
</dbReference>
<keyword evidence="4" id="KW-0804">Transcription</keyword>
<evidence type="ECO:0000256" key="4">
    <source>
        <dbReference type="ARBA" id="ARBA00023163"/>
    </source>
</evidence>
<feature type="transmembrane region" description="Helical" evidence="6">
    <location>
        <begin position="261"/>
        <end position="282"/>
    </location>
</feature>
<dbReference type="GO" id="GO:0003677">
    <property type="term" value="F:DNA binding"/>
    <property type="evidence" value="ECO:0007669"/>
    <property type="project" value="UniProtKB-KW"/>
</dbReference>
<evidence type="ECO:0000313" key="9">
    <source>
        <dbReference type="Proteomes" id="UP001149954"/>
    </source>
</evidence>
<dbReference type="CDD" id="cd12148">
    <property type="entry name" value="fungal_TF_MHR"/>
    <property type="match status" value="1"/>
</dbReference>
<reference evidence="8" key="1">
    <citation type="submission" date="2022-12" db="EMBL/GenBank/DDBJ databases">
        <authorList>
            <person name="Petersen C."/>
        </authorList>
    </citation>
    <scope>NUCLEOTIDE SEQUENCE</scope>
    <source>
        <strain evidence="8">IBT 29495</strain>
    </source>
</reference>
<dbReference type="SMART" id="SM00906">
    <property type="entry name" value="Fungal_trans"/>
    <property type="match status" value="1"/>
</dbReference>
<comment type="caution">
    <text evidence="8">The sequence shown here is derived from an EMBL/GenBank/DDBJ whole genome shotgun (WGS) entry which is preliminary data.</text>
</comment>
<dbReference type="GO" id="GO:0003700">
    <property type="term" value="F:DNA-binding transcription factor activity"/>
    <property type="evidence" value="ECO:0007669"/>
    <property type="project" value="InterPro"/>
</dbReference>
<comment type="subcellular location">
    <subcellularLocation>
        <location evidence="1">Nucleus</location>
    </subcellularLocation>
</comment>
<keyword evidence="6" id="KW-1133">Transmembrane helix</keyword>
<dbReference type="AlphaFoldDB" id="A0A9W9XVV4"/>
<dbReference type="InterPro" id="IPR050987">
    <property type="entry name" value="AtrR-like"/>
</dbReference>
<reference evidence="8" key="2">
    <citation type="journal article" date="2023" name="IMA Fungus">
        <title>Comparative genomic study of the Penicillium genus elucidates a diverse pangenome and 15 lateral gene transfer events.</title>
        <authorList>
            <person name="Petersen C."/>
            <person name="Sorensen T."/>
            <person name="Nielsen M.R."/>
            <person name="Sondergaard T.E."/>
            <person name="Sorensen J.L."/>
            <person name="Fitzpatrick D.A."/>
            <person name="Frisvad J.C."/>
            <person name="Nielsen K.L."/>
        </authorList>
    </citation>
    <scope>NUCLEOTIDE SEQUENCE</scope>
    <source>
        <strain evidence="8">IBT 29495</strain>
    </source>
</reference>
<protein>
    <recommendedName>
        <fullName evidence="7">Xylanolytic transcriptional activator regulatory domain-containing protein</fullName>
    </recommendedName>
</protein>
<sequence>MDGLQAILMLMIFHCSSGNLQFALYLNSLIAQLVFILGAHLRYLPATNGAPLSVTTEAYQTTRHLRNLFWTAYVLDKELSLRAGQPVAIHDEDCDLSLPPGYEEQLYILLSSSESDGMVIGSPLFPTDLRLIKIRSRAYTTLYQPGSFCEPGIKLESIRQLDSDLEMWRVSLPLKCRPGLLTSQLIATGNTIADIHILVVRMDYHHCMAMIHQASGRCKAWTGTQNNTIDGVDLSFKIAVETSRSSIISLQNSLHVTPNSAFWLLVFYPISASFAIFCGILLDPSDPDARQDLKLLHQTVNLIKGLPLPQLSGAMHVARFVRLVFELCRLANLAITEAEKKLFGSDPRE</sequence>
<keyword evidence="6" id="KW-0812">Transmembrane</keyword>
<evidence type="ECO:0000256" key="6">
    <source>
        <dbReference type="SAM" id="Phobius"/>
    </source>
</evidence>
<feature type="domain" description="Xylanolytic transcriptional activator regulatory" evidence="7">
    <location>
        <begin position="23"/>
        <end position="105"/>
    </location>
</feature>
<dbReference type="GO" id="GO:0008270">
    <property type="term" value="F:zinc ion binding"/>
    <property type="evidence" value="ECO:0007669"/>
    <property type="project" value="InterPro"/>
</dbReference>
<dbReference type="PANTHER" id="PTHR46910">
    <property type="entry name" value="TRANSCRIPTION FACTOR PDR1"/>
    <property type="match status" value="1"/>
</dbReference>
<evidence type="ECO:0000259" key="7">
    <source>
        <dbReference type="SMART" id="SM00906"/>
    </source>
</evidence>
<keyword evidence="2" id="KW-0805">Transcription regulation</keyword>
<name>A0A9W9XVV4_9EURO</name>
<evidence type="ECO:0000256" key="3">
    <source>
        <dbReference type="ARBA" id="ARBA00023125"/>
    </source>
</evidence>
<accession>A0A9W9XVV4</accession>
<dbReference type="PANTHER" id="PTHR46910:SF37">
    <property type="entry name" value="ZN(II)2CYS6 TRANSCRIPTION FACTOR (EUROFUNG)"/>
    <property type="match status" value="1"/>
</dbReference>
<evidence type="ECO:0000256" key="1">
    <source>
        <dbReference type="ARBA" id="ARBA00004123"/>
    </source>
</evidence>
<dbReference type="Proteomes" id="UP001149954">
    <property type="component" value="Unassembled WGS sequence"/>
</dbReference>
<evidence type="ECO:0000313" key="8">
    <source>
        <dbReference type="EMBL" id="KAJ5504134.1"/>
    </source>
</evidence>
<dbReference type="GO" id="GO:0006351">
    <property type="term" value="P:DNA-templated transcription"/>
    <property type="evidence" value="ECO:0007669"/>
    <property type="project" value="InterPro"/>
</dbReference>
<keyword evidence="3" id="KW-0238">DNA-binding</keyword>
<evidence type="ECO:0000256" key="2">
    <source>
        <dbReference type="ARBA" id="ARBA00023015"/>
    </source>
</evidence>
<proteinExistence type="predicted"/>
<organism evidence="8 9">
    <name type="scientific">Penicillium fimorum</name>
    <dbReference type="NCBI Taxonomy" id="1882269"/>
    <lineage>
        <taxon>Eukaryota</taxon>
        <taxon>Fungi</taxon>
        <taxon>Dikarya</taxon>
        <taxon>Ascomycota</taxon>
        <taxon>Pezizomycotina</taxon>
        <taxon>Eurotiomycetes</taxon>
        <taxon>Eurotiomycetidae</taxon>
        <taxon>Eurotiales</taxon>
        <taxon>Aspergillaceae</taxon>
        <taxon>Penicillium</taxon>
    </lineage>
</organism>
<evidence type="ECO:0000256" key="5">
    <source>
        <dbReference type="ARBA" id="ARBA00023242"/>
    </source>
</evidence>
<keyword evidence="6" id="KW-0472">Membrane</keyword>